<name>A0A0A2VFG0_BEABA</name>
<dbReference type="OrthoDB" id="4924482at2759"/>
<evidence type="ECO:0000313" key="1">
    <source>
        <dbReference type="EMBL" id="KGQ05062.1"/>
    </source>
</evidence>
<accession>A0A0A2VFG0</accession>
<dbReference type="STRING" id="1245745.A0A0A2VFG0"/>
<sequence length="151" mass="16407">MLVTLALYHRDGLSRGNSRRIFGYEAYHWGLLFVSGADAAAAPLYSFDATDASDIDPFLGQLIVGAVPDGDADAGSLEELRAFFEEVPLPVKNTHPQQSCVTWAVAALGHMQTRGWVRPFGLPSFQDAALAYADARIAEEATEPAIKEYYA</sequence>
<protein>
    <submittedName>
        <fullName evidence="1">Uncharacterized protein</fullName>
    </submittedName>
</protein>
<dbReference type="Proteomes" id="UP000030106">
    <property type="component" value="Unassembled WGS sequence"/>
</dbReference>
<dbReference type="EMBL" id="ANFO01000982">
    <property type="protein sequence ID" value="KGQ05062.1"/>
    <property type="molecule type" value="Genomic_DNA"/>
</dbReference>
<evidence type="ECO:0000313" key="2">
    <source>
        <dbReference type="Proteomes" id="UP000030106"/>
    </source>
</evidence>
<dbReference type="HOGENOM" id="CLU_128341_0_0_1"/>
<reference evidence="1 2" key="1">
    <citation type="submission" date="2012-10" db="EMBL/GenBank/DDBJ databases">
        <title>Genome sequencing and analysis of entomopathogenic fungi Beauveria bassiana D1-5.</title>
        <authorList>
            <person name="Li Q."/>
            <person name="Wang L."/>
            <person name="Zhang Z."/>
            <person name="Wang Q."/>
            <person name="Ren J."/>
            <person name="Wang M."/>
            <person name="Xu W."/>
            <person name="Wang J."/>
            <person name="Lu Y."/>
            <person name="Du Q."/>
            <person name="Sun Z."/>
        </authorList>
    </citation>
    <scope>NUCLEOTIDE SEQUENCE [LARGE SCALE GENOMIC DNA]</scope>
    <source>
        <strain evidence="1 2">D1-5</strain>
    </source>
</reference>
<comment type="caution">
    <text evidence="1">The sequence shown here is derived from an EMBL/GenBank/DDBJ whole genome shotgun (WGS) entry which is preliminary data.</text>
</comment>
<gene>
    <name evidence="1" type="ORF">BBAD15_g9709</name>
</gene>
<proteinExistence type="predicted"/>
<organism evidence="1 2">
    <name type="scientific">Beauveria bassiana D1-5</name>
    <dbReference type="NCBI Taxonomy" id="1245745"/>
    <lineage>
        <taxon>Eukaryota</taxon>
        <taxon>Fungi</taxon>
        <taxon>Dikarya</taxon>
        <taxon>Ascomycota</taxon>
        <taxon>Pezizomycotina</taxon>
        <taxon>Sordariomycetes</taxon>
        <taxon>Hypocreomycetidae</taxon>
        <taxon>Hypocreales</taxon>
        <taxon>Cordycipitaceae</taxon>
        <taxon>Beauveria</taxon>
    </lineage>
</organism>
<dbReference type="AlphaFoldDB" id="A0A0A2VFG0"/>